<feature type="compositionally biased region" description="Low complexity" evidence="1">
    <location>
        <begin position="54"/>
        <end position="64"/>
    </location>
</feature>
<keyword evidence="3" id="KW-1185">Reference proteome</keyword>
<dbReference type="Proteomes" id="UP000823388">
    <property type="component" value="Chromosome 1K"/>
</dbReference>
<sequence>MSGEAREAGELAVHHQVAGRRRARHPSSSSPSIIRLFAGGIFHGGKSRQDGVDGSAAGQGAAGQRKIDLEAEPTTVSTSCRYRVIRQGSKKAAMAASLLSEHVDGGDAKLVMKASAGDNTPLLHRAWLPADDDGAAKTLR</sequence>
<feature type="region of interest" description="Disordered" evidence="1">
    <location>
        <begin position="1"/>
        <end position="32"/>
    </location>
</feature>
<feature type="compositionally biased region" description="Basic and acidic residues" evidence="1">
    <location>
        <begin position="1"/>
        <end position="13"/>
    </location>
</feature>
<comment type="caution">
    <text evidence="2">The sequence shown here is derived from an EMBL/GenBank/DDBJ whole genome shotgun (WGS) entry which is preliminary data.</text>
</comment>
<gene>
    <name evidence="2" type="ORF">PVAP13_1KG334205</name>
</gene>
<evidence type="ECO:0000256" key="1">
    <source>
        <dbReference type="SAM" id="MobiDB-lite"/>
    </source>
</evidence>
<evidence type="ECO:0000313" key="3">
    <source>
        <dbReference type="Proteomes" id="UP000823388"/>
    </source>
</evidence>
<dbReference type="EMBL" id="CM029037">
    <property type="protein sequence ID" value="KAG2659132.1"/>
    <property type="molecule type" value="Genomic_DNA"/>
</dbReference>
<protein>
    <submittedName>
        <fullName evidence="2">Uncharacterized protein</fullName>
    </submittedName>
</protein>
<proteinExistence type="predicted"/>
<reference evidence="2" key="1">
    <citation type="submission" date="2020-05" db="EMBL/GenBank/DDBJ databases">
        <title>WGS assembly of Panicum virgatum.</title>
        <authorList>
            <person name="Lovell J.T."/>
            <person name="Jenkins J."/>
            <person name="Shu S."/>
            <person name="Juenger T.E."/>
            <person name="Schmutz J."/>
        </authorList>
    </citation>
    <scope>NUCLEOTIDE SEQUENCE</scope>
    <source>
        <strain evidence="2">AP13</strain>
    </source>
</reference>
<accession>A0A8T0XCB0</accession>
<name>A0A8T0XCB0_PANVG</name>
<feature type="region of interest" description="Disordered" evidence="1">
    <location>
        <begin position="45"/>
        <end position="70"/>
    </location>
</feature>
<dbReference type="AlphaFoldDB" id="A0A8T0XCB0"/>
<evidence type="ECO:0000313" key="2">
    <source>
        <dbReference type="EMBL" id="KAG2659132.1"/>
    </source>
</evidence>
<organism evidence="2 3">
    <name type="scientific">Panicum virgatum</name>
    <name type="common">Blackwell switchgrass</name>
    <dbReference type="NCBI Taxonomy" id="38727"/>
    <lineage>
        <taxon>Eukaryota</taxon>
        <taxon>Viridiplantae</taxon>
        <taxon>Streptophyta</taxon>
        <taxon>Embryophyta</taxon>
        <taxon>Tracheophyta</taxon>
        <taxon>Spermatophyta</taxon>
        <taxon>Magnoliopsida</taxon>
        <taxon>Liliopsida</taxon>
        <taxon>Poales</taxon>
        <taxon>Poaceae</taxon>
        <taxon>PACMAD clade</taxon>
        <taxon>Panicoideae</taxon>
        <taxon>Panicodae</taxon>
        <taxon>Paniceae</taxon>
        <taxon>Panicinae</taxon>
        <taxon>Panicum</taxon>
        <taxon>Panicum sect. Hiantes</taxon>
    </lineage>
</organism>